<proteinExistence type="predicted"/>
<feature type="signal peptide" evidence="1">
    <location>
        <begin position="1"/>
        <end position="20"/>
    </location>
</feature>
<evidence type="ECO:0000313" key="2">
    <source>
        <dbReference type="EMBL" id="ULT83616.1"/>
    </source>
</evidence>
<accession>A0AAE8ZTB7</accession>
<dbReference type="EMBL" id="CP090896">
    <property type="protein sequence ID" value="ULT83616.1"/>
    <property type="molecule type" value="Genomic_DNA"/>
</dbReference>
<feature type="chain" id="PRO_5042156401" description="Secreted protein" evidence="1">
    <location>
        <begin position="21"/>
        <end position="122"/>
    </location>
</feature>
<dbReference type="Proteomes" id="UP000827892">
    <property type="component" value="Chromosome X"/>
</dbReference>
<name>A0AAE8ZTB7_CAEBR</name>
<organism evidence="2 3">
    <name type="scientific">Caenorhabditis briggsae</name>
    <dbReference type="NCBI Taxonomy" id="6238"/>
    <lineage>
        <taxon>Eukaryota</taxon>
        <taxon>Metazoa</taxon>
        <taxon>Ecdysozoa</taxon>
        <taxon>Nematoda</taxon>
        <taxon>Chromadorea</taxon>
        <taxon>Rhabditida</taxon>
        <taxon>Rhabditina</taxon>
        <taxon>Rhabditomorpha</taxon>
        <taxon>Rhabditoidea</taxon>
        <taxon>Rhabditidae</taxon>
        <taxon>Peloderinae</taxon>
        <taxon>Caenorhabditis</taxon>
    </lineage>
</organism>
<sequence>MHMPSLLFHCVSVLRTVTRAFVVLRSLRTSRKRRNKKTTHVDAISTSHGPVFTGSRLKTQSFIICHFPKKHGKFCLWLKFSWSVNDKGRHLIMATSSGNFILDGMKDKAGFFYSISLLKPIG</sequence>
<reference evidence="2 3" key="1">
    <citation type="submission" date="2022-05" db="EMBL/GenBank/DDBJ databases">
        <title>Chromosome-level reference genomes for two strains of Caenorhabditis briggsae: an improved platform for comparative genomics.</title>
        <authorList>
            <person name="Stevens L."/>
            <person name="Andersen E.C."/>
        </authorList>
    </citation>
    <scope>NUCLEOTIDE SEQUENCE [LARGE SCALE GENOMIC DNA]</scope>
    <source>
        <strain evidence="2">QX1410_ONT</strain>
        <tissue evidence="2">Whole-organism</tissue>
    </source>
</reference>
<protein>
    <recommendedName>
        <fullName evidence="4">Secreted protein</fullName>
    </recommendedName>
</protein>
<evidence type="ECO:0000313" key="3">
    <source>
        <dbReference type="Proteomes" id="UP000827892"/>
    </source>
</evidence>
<dbReference type="AlphaFoldDB" id="A0AAE8ZTB7"/>
<gene>
    <name evidence="2" type="ORF">L3Y34_012684</name>
</gene>
<keyword evidence="1" id="KW-0732">Signal</keyword>
<evidence type="ECO:0008006" key="4">
    <source>
        <dbReference type="Google" id="ProtNLM"/>
    </source>
</evidence>
<evidence type="ECO:0000256" key="1">
    <source>
        <dbReference type="SAM" id="SignalP"/>
    </source>
</evidence>